<accession>A0A023EVL9</accession>
<feature type="compositionally biased region" description="Basic and acidic residues" evidence="4">
    <location>
        <begin position="514"/>
        <end position="546"/>
    </location>
</feature>
<sequence>MTSSRVASSSTTSDHRLLRLVLIVALVLLNAVSASTSSSYICPKGCECNDSSITCTSVSGLRSIDKSLPIKRLVLSGLELKKIPAQLENIRNITELDLSNNHLSEVSHLGRRIRRLNLSQNRITSGKLVKIPLYVESLNLSHNEITYLPLYLMKLKKLRSIELADNPINCTCETLHIRNWLTTRHVWSDQHIKCSAPQEFKGRPWLQVKQSDVCHEAGRDGGYNWDDYEDENDLMLGDQAHLGDDEEEDEDDFKNEYLPVGEKVKSQDPPIEIQNDEELDGGSGDGSSIGEEEKAEARKVADLSVVEGSGEDTDNNVRVSQIQNAVEDDEEEGSGSGAGVVLFGSRGVGSEHEAESPKSETDFEDSTSEEKPITPPNGLGIFGKGLDDDTTTSSDTEATEGVVPFVGAVDVSKGTTGGTESPTEEHKANMSESPTRADTDSQGTYILLAILGIILISLIVLVMCKRKPNSRNRRGKADLEAARGRELTDMDKNLLGKPLEKNGHKMPEQTPLMNDRDKSDYQKVFSDKPNNHPPAKPERTSLDKPTMESFKPIPADRNKSKESLYENVPQNNNNNTVPLQNGNGPVGNGDLPGVHQPNHNVPSQDDEVFLPPNGNPNQLQPETVDSPKSKRYSPIYVPTSPKSDRYSPVYSPETGRVKIKLTETPKPKTPILVTRSRSRAGDYITTTDQKF</sequence>
<keyword evidence="5" id="KW-1133">Transmembrane helix</keyword>
<feature type="region of interest" description="Disordered" evidence="4">
    <location>
        <begin position="469"/>
        <end position="651"/>
    </location>
</feature>
<feature type="domain" description="LRRCT" evidence="7">
    <location>
        <begin position="166"/>
        <end position="215"/>
    </location>
</feature>
<feature type="compositionally biased region" description="Basic and acidic residues" evidence="4">
    <location>
        <begin position="291"/>
        <end position="301"/>
    </location>
</feature>
<evidence type="ECO:0000256" key="5">
    <source>
        <dbReference type="SAM" id="Phobius"/>
    </source>
</evidence>
<evidence type="ECO:0000313" key="8">
    <source>
        <dbReference type="EMBL" id="JAC13208.1"/>
    </source>
</evidence>
<protein>
    <submittedName>
        <fullName evidence="8">Putative leucine-rich repeat lrr protein</fullName>
    </submittedName>
</protein>
<dbReference type="VEuPathDB" id="VectorBase:AALFPA_079312"/>
<feature type="signal peptide" evidence="6">
    <location>
        <begin position="1"/>
        <end position="34"/>
    </location>
</feature>
<feature type="compositionally biased region" description="Basic and acidic residues" evidence="4">
    <location>
        <begin position="554"/>
        <end position="564"/>
    </location>
</feature>
<evidence type="ECO:0000256" key="2">
    <source>
        <dbReference type="ARBA" id="ARBA00022729"/>
    </source>
</evidence>
<dbReference type="GO" id="GO:0071944">
    <property type="term" value="C:cell periphery"/>
    <property type="evidence" value="ECO:0007669"/>
    <property type="project" value="UniProtKB-ARBA"/>
</dbReference>
<feature type="compositionally biased region" description="Basic and acidic residues" evidence="4">
    <location>
        <begin position="475"/>
        <end position="507"/>
    </location>
</feature>
<organism evidence="8">
    <name type="scientific">Aedes albopictus</name>
    <name type="common">Asian tiger mosquito</name>
    <name type="synonym">Stegomyia albopicta</name>
    <dbReference type="NCBI Taxonomy" id="7160"/>
    <lineage>
        <taxon>Eukaryota</taxon>
        <taxon>Metazoa</taxon>
        <taxon>Ecdysozoa</taxon>
        <taxon>Arthropoda</taxon>
        <taxon>Hexapoda</taxon>
        <taxon>Insecta</taxon>
        <taxon>Pterygota</taxon>
        <taxon>Neoptera</taxon>
        <taxon>Endopterygota</taxon>
        <taxon>Diptera</taxon>
        <taxon>Nematocera</taxon>
        <taxon>Culicoidea</taxon>
        <taxon>Culicidae</taxon>
        <taxon>Culicinae</taxon>
        <taxon>Aedini</taxon>
        <taxon>Aedes</taxon>
        <taxon>Stegomyia</taxon>
    </lineage>
</organism>
<feature type="chain" id="PRO_5001514455" evidence="6">
    <location>
        <begin position="35"/>
        <end position="691"/>
    </location>
</feature>
<reference evidence="8" key="1">
    <citation type="journal article" date="2014" name="PLoS Negl. Trop. Dis.">
        <title>Identification and characterization of seminal fluid proteins in the Asian tiger mosquito, Aedes albopictus.</title>
        <authorList>
            <person name="Boes K.E."/>
            <person name="Ribeiro J.M."/>
            <person name="Wong A."/>
            <person name="Harrington L.C."/>
            <person name="Wolfner M.F."/>
            <person name="Sirot L.K."/>
        </authorList>
    </citation>
    <scope>NUCLEOTIDE SEQUENCE</scope>
    <source>
        <tissue evidence="8">Reproductive organs</tissue>
    </source>
</reference>
<dbReference type="PANTHER" id="PTHR24366">
    <property type="entry name" value="IG(IMMUNOGLOBULIN) AND LRR(LEUCINE RICH REPEAT) DOMAINS"/>
    <property type="match status" value="1"/>
</dbReference>
<evidence type="ECO:0000256" key="4">
    <source>
        <dbReference type="SAM" id="MobiDB-lite"/>
    </source>
</evidence>
<feature type="compositionally biased region" description="Low complexity" evidence="4">
    <location>
        <begin position="567"/>
        <end position="583"/>
    </location>
</feature>
<dbReference type="VEuPathDB" id="VectorBase:AALF011091"/>
<dbReference type="InterPro" id="IPR032675">
    <property type="entry name" value="LRR_dom_sf"/>
</dbReference>
<keyword evidence="3" id="KW-0677">Repeat</keyword>
<evidence type="ECO:0000256" key="1">
    <source>
        <dbReference type="ARBA" id="ARBA00022614"/>
    </source>
</evidence>
<dbReference type="InterPro" id="IPR000483">
    <property type="entry name" value="Cys-rich_flank_reg_C"/>
</dbReference>
<dbReference type="PROSITE" id="PS51450">
    <property type="entry name" value="LRR"/>
    <property type="match status" value="1"/>
</dbReference>
<dbReference type="VEuPathDB" id="VectorBase:AALC636_002496"/>
<dbReference type="Gene3D" id="3.80.10.10">
    <property type="entry name" value="Ribonuclease Inhibitor"/>
    <property type="match status" value="1"/>
</dbReference>
<proteinExistence type="evidence at transcript level"/>
<name>A0A023EVL9_AEDAL</name>
<feature type="compositionally biased region" description="Low complexity" evidence="4">
    <location>
        <begin position="610"/>
        <end position="621"/>
    </location>
</feature>
<evidence type="ECO:0000259" key="7">
    <source>
        <dbReference type="SMART" id="SM00082"/>
    </source>
</evidence>
<keyword evidence="5" id="KW-0472">Membrane</keyword>
<dbReference type="SUPFAM" id="SSF52058">
    <property type="entry name" value="L domain-like"/>
    <property type="match status" value="1"/>
</dbReference>
<feature type="transmembrane region" description="Helical" evidence="5">
    <location>
        <begin position="445"/>
        <end position="464"/>
    </location>
</feature>
<dbReference type="SMART" id="SM00082">
    <property type="entry name" value="LRRCT"/>
    <property type="match status" value="1"/>
</dbReference>
<feature type="compositionally biased region" description="Basic and acidic residues" evidence="4">
    <location>
        <begin position="349"/>
        <end position="361"/>
    </location>
</feature>
<feature type="region of interest" description="Disordered" evidence="4">
    <location>
        <begin position="259"/>
        <end position="439"/>
    </location>
</feature>
<evidence type="ECO:0000256" key="6">
    <source>
        <dbReference type="SAM" id="SignalP"/>
    </source>
</evidence>
<evidence type="ECO:0000256" key="3">
    <source>
        <dbReference type="ARBA" id="ARBA00022737"/>
    </source>
</evidence>
<dbReference type="PANTHER" id="PTHR24366:SF96">
    <property type="entry name" value="LEUCINE RICH REPEAT CONTAINING 53"/>
    <property type="match status" value="1"/>
</dbReference>
<dbReference type="EMBL" id="GAPW01000390">
    <property type="protein sequence ID" value="JAC13208.1"/>
    <property type="molecule type" value="mRNA"/>
</dbReference>
<keyword evidence="1" id="KW-0433">Leucine-rich repeat</keyword>
<dbReference type="AlphaFoldDB" id="A0A023EVL9"/>
<feature type="compositionally biased region" description="Basic and acidic residues" evidence="4">
    <location>
        <begin position="423"/>
        <end position="439"/>
    </location>
</feature>
<dbReference type="InterPro" id="IPR001611">
    <property type="entry name" value="Leu-rich_rpt"/>
</dbReference>
<keyword evidence="2 6" id="KW-0732">Signal</keyword>
<keyword evidence="5" id="KW-0812">Transmembrane</keyword>